<dbReference type="EMBL" id="CP151505">
    <property type="protein sequence ID" value="WZN62435.1"/>
    <property type="molecule type" value="Genomic_DNA"/>
</dbReference>
<dbReference type="Gene3D" id="3.90.1410.10">
    <property type="entry name" value="set domain protein methyltransferase, domain 1"/>
    <property type="match status" value="1"/>
</dbReference>
<evidence type="ECO:0000313" key="2">
    <source>
        <dbReference type="EMBL" id="WZN62435.1"/>
    </source>
</evidence>
<dbReference type="AlphaFoldDB" id="A0AAX4PA55"/>
<evidence type="ECO:0000313" key="3">
    <source>
        <dbReference type="Proteomes" id="UP001472866"/>
    </source>
</evidence>
<dbReference type="InterPro" id="IPR050600">
    <property type="entry name" value="SETD3_SETD6_MTase"/>
</dbReference>
<proteinExistence type="predicted"/>
<keyword evidence="2" id="KW-0808">Transferase</keyword>
<gene>
    <name evidence="2" type="ORF">HKI87_05g39720</name>
</gene>
<accession>A0AAX4PA55</accession>
<dbReference type="SUPFAM" id="SSF82199">
    <property type="entry name" value="SET domain"/>
    <property type="match status" value="1"/>
</dbReference>
<dbReference type="Proteomes" id="UP001472866">
    <property type="component" value="Chromosome 05"/>
</dbReference>
<reference evidence="2 3" key="1">
    <citation type="submission" date="2024-03" db="EMBL/GenBank/DDBJ databases">
        <title>Complete genome sequence of the green alga Chloropicon roscoffensis RCC1871.</title>
        <authorList>
            <person name="Lemieux C."/>
            <person name="Pombert J.-F."/>
            <person name="Otis C."/>
            <person name="Turmel M."/>
        </authorList>
    </citation>
    <scope>NUCLEOTIDE SEQUENCE [LARGE SCALE GENOMIC DNA]</scope>
    <source>
        <strain evidence="2 3">RCC1871</strain>
    </source>
</reference>
<dbReference type="PANTHER" id="PTHR13271">
    <property type="entry name" value="UNCHARACTERIZED PUTATIVE METHYLTRANSFERASE"/>
    <property type="match status" value="1"/>
</dbReference>
<name>A0AAX4PA55_9CHLO</name>
<dbReference type="PANTHER" id="PTHR13271:SF34">
    <property type="entry name" value="N-LYSINE METHYLTRANSFERASE SETD6"/>
    <property type="match status" value="1"/>
</dbReference>
<dbReference type="InterPro" id="IPR046341">
    <property type="entry name" value="SET_dom_sf"/>
</dbReference>
<dbReference type="GO" id="GO:0016279">
    <property type="term" value="F:protein-lysine N-methyltransferase activity"/>
    <property type="evidence" value="ECO:0007669"/>
    <property type="project" value="TreeGrafter"/>
</dbReference>
<keyword evidence="3" id="KW-1185">Reference proteome</keyword>
<feature type="region of interest" description="Disordered" evidence="1">
    <location>
        <begin position="157"/>
        <end position="222"/>
    </location>
</feature>
<protein>
    <submittedName>
        <fullName evidence="2">N-lysine methyltransferase</fullName>
    </submittedName>
</protein>
<sequence length="371" mass="39144">MSEDYEAIVRPFFEEEGGAGAGEGFTEEDFAAAASVVASRAFRVDDRHGDGMVPVADLFNHRTDAEHVRIYGEDEEDAEKESQDNGVLEMLLIRPVCRGGEVFNTFGVHGNQGLVHKYGFAELDNGHTVVDVPEEVVAGVLGEEEYLETVAALGLGSSLAQRSDDEGDDADGDDDGDGEDGDEEDGDGDGADEEDEDGGEIELASEDEEGEDGLRPVDLEVAPDGSLSLDLRRVLGCDESGQPPADDSDAVEFYRVVMEVLSARLWMYPPLEGGGGEEAGETTPSSSDEDFLKRNHAPCVAGGGTTYVGVAAALALRVAEKRALERAFVRAVEGLRAVGRGGGGVGGGGGKRRKVVSGTIYDPTVVLNLED</sequence>
<dbReference type="GO" id="GO:0032259">
    <property type="term" value="P:methylation"/>
    <property type="evidence" value="ECO:0007669"/>
    <property type="project" value="UniProtKB-KW"/>
</dbReference>
<dbReference type="GO" id="GO:0005634">
    <property type="term" value="C:nucleus"/>
    <property type="evidence" value="ECO:0007669"/>
    <property type="project" value="TreeGrafter"/>
</dbReference>
<evidence type="ECO:0000256" key="1">
    <source>
        <dbReference type="SAM" id="MobiDB-lite"/>
    </source>
</evidence>
<organism evidence="2 3">
    <name type="scientific">Chloropicon roscoffensis</name>
    <dbReference type="NCBI Taxonomy" id="1461544"/>
    <lineage>
        <taxon>Eukaryota</taxon>
        <taxon>Viridiplantae</taxon>
        <taxon>Chlorophyta</taxon>
        <taxon>Chloropicophyceae</taxon>
        <taxon>Chloropicales</taxon>
        <taxon>Chloropicaceae</taxon>
        <taxon>Chloropicon</taxon>
    </lineage>
</organism>
<keyword evidence="2" id="KW-0489">Methyltransferase</keyword>
<feature type="region of interest" description="Disordered" evidence="1">
    <location>
        <begin position="272"/>
        <end position="292"/>
    </location>
</feature>
<feature type="compositionally biased region" description="Acidic residues" evidence="1">
    <location>
        <begin position="165"/>
        <end position="211"/>
    </location>
</feature>